<evidence type="ECO:0000256" key="5">
    <source>
        <dbReference type="SAM" id="MobiDB-lite"/>
    </source>
</evidence>
<dbReference type="InterPro" id="IPR024661">
    <property type="entry name" value="RNA_pol_III_Rpc31"/>
</dbReference>
<dbReference type="Proteomes" id="UP000800041">
    <property type="component" value="Unassembled WGS sequence"/>
</dbReference>
<keyword evidence="3 4" id="KW-0539">Nucleus</keyword>
<feature type="region of interest" description="Disordered" evidence="5">
    <location>
        <begin position="141"/>
        <end position="243"/>
    </location>
</feature>
<dbReference type="AlphaFoldDB" id="A0A6G1H298"/>
<accession>A0A6G1H298</accession>
<dbReference type="Pfam" id="PF11705">
    <property type="entry name" value="RNA_pol_3_Rpc31"/>
    <property type="match status" value="1"/>
</dbReference>
<feature type="compositionally biased region" description="Basic residues" evidence="5">
    <location>
        <begin position="145"/>
        <end position="156"/>
    </location>
</feature>
<sequence>MSRGGRGGARGGKHAGGLALPPSIELGADLEVDNRPSQLFPALPHPVYTPSPQAFELRAARYQHDFIERAHKGPLYTELNDGITVDNSGKVTREPKPPGNAFEGIGSYTKRHVKMPRTVPHISADMLKSMADRYSIARSMLAKHMNPKKPEPRKRKREADDSDEENVEDELRADLDTNINAGDEDMDNDDNKSDEEEEPAEEAEEEDDEEDEDDYNAEKYFSGGEDDYDVGDDAADDYDHGDI</sequence>
<comment type="subcellular location">
    <subcellularLocation>
        <location evidence="1 4">Nucleus</location>
    </subcellularLocation>
</comment>
<evidence type="ECO:0000313" key="7">
    <source>
        <dbReference type="Proteomes" id="UP000800041"/>
    </source>
</evidence>
<evidence type="ECO:0000313" key="6">
    <source>
        <dbReference type="EMBL" id="KAF1987177.1"/>
    </source>
</evidence>
<dbReference type="GO" id="GO:0005666">
    <property type="term" value="C:RNA polymerase III complex"/>
    <property type="evidence" value="ECO:0007669"/>
    <property type="project" value="UniProtKB-UniRule"/>
</dbReference>
<dbReference type="OrthoDB" id="5377312at2759"/>
<dbReference type="PIRSF" id="PIRSF000777">
    <property type="entry name" value="RNA_polIII_C31"/>
    <property type="match status" value="1"/>
</dbReference>
<feature type="compositionally biased region" description="Acidic residues" evidence="5">
    <location>
        <begin position="224"/>
        <end position="236"/>
    </location>
</feature>
<dbReference type="EMBL" id="ML977153">
    <property type="protein sequence ID" value="KAF1987177.1"/>
    <property type="molecule type" value="Genomic_DNA"/>
</dbReference>
<name>A0A6G1H298_9PEZI</name>
<comment type="subunit">
    <text evidence="4">Component of the RNA polymerase III (Pol III) complex.</text>
</comment>
<comment type="function">
    <text evidence="4">DNA-dependent RNA polymerase catalyzes the transcription of DNA into RNA using the four ribonucleoside triphosphates as substrates. Specific peripheric component of RNA polymerase III which synthesizes small RNAs, such as 5S rRNA and tRNAs.</text>
</comment>
<dbReference type="PANTHER" id="PTHR15367">
    <property type="entry name" value="DNA-DIRECTED RNA POLYMERASE III"/>
    <property type="match status" value="1"/>
</dbReference>
<comment type="similarity">
    <text evidence="2 4">Belongs to the eukaryotic RPC7 RNA polymerase subunit family.</text>
</comment>
<evidence type="ECO:0000256" key="3">
    <source>
        <dbReference type="ARBA" id="ARBA00023242"/>
    </source>
</evidence>
<keyword evidence="7" id="KW-1185">Reference proteome</keyword>
<proteinExistence type="inferred from homology"/>
<dbReference type="PANTHER" id="PTHR15367:SF2">
    <property type="entry name" value="DNA-DIRECTED RNA POLYMERASE III SUBUNIT"/>
    <property type="match status" value="1"/>
</dbReference>
<feature type="compositionally biased region" description="Gly residues" evidence="5">
    <location>
        <begin position="1"/>
        <end position="10"/>
    </location>
</feature>
<reference evidence="6" key="1">
    <citation type="journal article" date="2020" name="Stud. Mycol.">
        <title>101 Dothideomycetes genomes: a test case for predicting lifestyles and emergence of pathogens.</title>
        <authorList>
            <person name="Haridas S."/>
            <person name="Albert R."/>
            <person name="Binder M."/>
            <person name="Bloem J."/>
            <person name="Labutti K."/>
            <person name="Salamov A."/>
            <person name="Andreopoulos B."/>
            <person name="Baker S."/>
            <person name="Barry K."/>
            <person name="Bills G."/>
            <person name="Bluhm B."/>
            <person name="Cannon C."/>
            <person name="Castanera R."/>
            <person name="Culley D."/>
            <person name="Daum C."/>
            <person name="Ezra D."/>
            <person name="Gonzalez J."/>
            <person name="Henrissat B."/>
            <person name="Kuo A."/>
            <person name="Liang C."/>
            <person name="Lipzen A."/>
            <person name="Lutzoni F."/>
            <person name="Magnuson J."/>
            <person name="Mondo S."/>
            <person name="Nolan M."/>
            <person name="Ohm R."/>
            <person name="Pangilinan J."/>
            <person name="Park H.-J."/>
            <person name="Ramirez L."/>
            <person name="Alfaro M."/>
            <person name="Sun H."/>
            <person name="Tritt A."/>
            <person name="Yoshinaga Y."/>
            <person name="Zwiers L.-H."/>
            <person name="Turgeon B."/>
            <person name="Goodwin S."/>
            <person name="Spatafora J."/>
            <person name="Crous P."/>
            <person name="Grigoriev I."/>
        </authorList>
    </citation>
    <scope>NUCLEOTIDE SEQUENCE</scope>
    <source>
        <strain evidence="6">CBS 113979</strain>
    </source>
</reference>
<evidence type="ECO:0000256" key="4">
    <source>
        <dbReference type="PIRNR" id="PIRNR000777"/>
    </source>
</evidence>
<protein>
    <recommendedName>
        <fullName evidence="4">DNA-directed RNA polymerase III subunit</fullName>
    </recommendedName>
</protein>
<dbReference type="GO" id="GO:0006383">
    <property type="term" value="P:transcription by RNA polymerase III"/>
    <property type="evidence" value="ECO:0007669"/>
    <property type="project" value="UniProtKB-UniRule"/>
</dbReference>
<feature type="region of interest" description="Disordered" evidence="5">
    <location>
        <begin position="1"/>
        <end position="21"/>
    </location>
</feature>
<gene>
    <name evidence="6" type="ORF">K402DRAFT_392878</name>
</gene>
<feature type="compositionally biased region" description="Acidic residues" evidence="5">
    <location>
        <begin position="182"/>
        <end position="215"/>
    </location>
</feature>
<evidence type="ECO:0000256" key="2">
    <source>
        <dbReference type="ARBA" id="ARBA00008352"/>
    </source>
</evidence>
<evidence type="ECO:0000256" key="1">
    <source>
        <dbReference type="ARBA" id="ARBA00004123"/>
    </source>
</evidence>
<organism evidence="6 7">
    <name type="scientific">Aulographum hederae CBS 113979</name>
    <dbReference type="NCBI Taxonomy" id="1176131"/>
    <lineage>
        <taxon>Eukaryota</taxon>
        <taxon>Fungi</taxon>
        <taxon>Dikarya</taxon>
        <taxon>Ascomycota</taxon>
        <taxon>Pezizomycotina</taxon>
        <taxon>Dothideomycetes</taxon>
        <taxon>Pleosporomycetidae</taxon>
        <taxon>Aulographales</taxon>
        <taxon>Aulographaceae</taxon>
    </lineage>
</organism>